<comment type="caution">
    <text evidence="4">The sequence shown here is derived from an EMBL/GenBank/DDBJ whole genome shotgun (WGS) entry which is preliminary data.</text>
</comment>
<proteinExistence type="predicted"/>
<dbReference type="VEuPathDB" id="VectorBase:LOC119163686"/>
<evidence type="ECO:0000256" key="3">
    <source>
        <dbReference type="SAM" id="SignalP"/>
    </source>
</evidence>
<reference evidence="4" key="2">
    <citation type="submission" date="2021-09" db="EMBL/GenBank/DDBJ databases">
        <authorList>
            <person name="Jia N."/>
            <person name="Wang J."/>
            <person name="Shi W."/>
            <person name="Du L."/>
            <person name="Sun Y."/>
            <person name="Zhan W."/>
            <person name="Jiang J."/>
            <person name="Wang Q."/>
            <person name="Zhang B."/>
            <person name="Ji P."/>
            <person name="Sakyi L.B."/>
            <person name="Cui X."/>
            <person name="Yuan T."/>
            <person name="Jiang B."/>
            <person name="Yang W."/>
            <person name="Lam T.T.-Y."/>
            <person name="Chang Q."/>
            <person name="Ding S."/>
            <person name="Wang X."/>
            <person name="Zhu J."/>
            <person name="Ruan X."/>
            <person name="Zhao L."/>
            <person name="Wei J."/>
            <person name="Que T."/>
            <person name="Du C."/>
            <person name="Cheng J."/>
            <person name="Dai P."/>
            <person name="Han X."/>
            <person name="Huang E."/>
            <person name="Gao Y."/>
            <person name="Liu J."/>
            <person name="Shao H."/>
            <person name="Ye R."/>
            <person name="Li L."/>
            <person name="Wei W."/>
            <person name="Wang X."/>
            <person name="Wang C."/>
            <person name="Huo Q."/>
            <person name="Li W."/>
            <person name="Guo W."/>
            <person name="Chen H."/>
            <person name="Chen S."/>
            <person name="Zhou L."/>
            <person name="Zhou L."/>
            <person name="Ni X."/>
            <person name="Tian J."/>
            <person name="Zhou Y."/>
            <person name="Sheng Y."/>
            <person name="Liu T."/>
            <person name="Pan Y."/>
            <person name="Xia L."/>
            <person name="Li J."/>
            <person name="Zhao F."/>
            <person name="Cao W."/>
        </authorList>
    </citation>
    <scope>NUCLEOTIDE SEQUENCE</scope>
    <source>
        <strain evidence="4">Rmic-2018</strain>
        <tissue evidence="4">Larvae</tissue>
    </source>
</reference>
<accession>A0A9J6E685</accession>
<feature type="compositionally biased region" description="Basic and acidic residues" evidence="1">
    <location>
        <begin position="346"/>
        <end position="356"/>
    </location>
</feature>
<keyword evidence="3" id="KW-0732">Signal</keyword>
<feature type="signal peptide" evidence="3">
    <location>
        <begin position="1"/>
        <end position="19"/>
    </location>
</feature>
<dbReference type="EMBL" id="JABSTU010000005">
    <property type="protein sequence ID" value="KAH8029828.1"/>
    <property type="molecule type" value="Genomic_DNA"/>
</dbReference>
<evidence type="ECO:0000256" key="1">
    <source>
        <dbReference type="SAM" id="MobiDB-lite"/>
    </source>
</evidence>
<protein>
    <submittedName>
        <fullName evidence="4">Uncharacterized protein</fullName>
    </submittedName>
</protein>
<sequence>MKTGFLLCLCLGFVCLVAADEAEDVAKLIEEAIRENAGSDALAEKILARVKILQDCAAEQNEEGIELLKKESTPPTEKESAVYDAIKLMKKASCLAADIMRHGRKAKTEMTPLTDSTTFGSTWSEQGKEGTSSSTEAVLPEEKRRSRRDAEPEQQQQRPQRQRRSRRSSSQSSLERVLDDSEHSVTSVRGASPKPRRQQWSAMFFVHMSLVVVSLAVAATIALVFTLRDTEVQNLDIAGLSDGNDVAIVAGENATDHNVIPTSDAGVKESEPPASHEVDTASLGGGRVRLTSSSVRNIKEPRPPMPEQRYSADSSAVLVLQDGTFGNVRLDVPPLMPSPGPASEMDVERRRERSMPRDGLTTPEPLKVANGPQSSLSVRYEDKVAQAKLGRGLKRLDRKAVVRSRGIQGLMNG</sequence>
<reference evidence="4" key="1">
    <citation type="journal article" date="2020" name="Cell">
        <title>Large-Scale Comparative Analyses of Tick Genomes Elucidate Their Genetic Diversity and Vector Capacities.</title>
        <authorList>
            <consortium name="Tick Genome and Microbiome Consortium (TIGMIC)"/>
            <person name="Jia N."/>
            <person name="Wang J."/>
            <person name="Shi W."/>
            <person name="Du L."/>
            <person name="Sun Y."/>
            <person name="Zhan W."/>
            <person name="Jiang J.F."/>
            <person name="Wang Q."/>
            <person name="Zhang B."/>
            <person name="Ji P."/>
            <person name="Bell-Sakyi L."/>
            <person name="Cui X.M."/>
            <person name="Yuan T.T."/>
            <person name="Jiang B.G."/>
            <person name="Yang W.F."/>
            <person name="Lam T.T."/>
            <person name="Chang Q.C."/>
            <person name="Ding S.J."/>
            <person name="Wang X.J."/>
            <person name="Zhu J.G."/>
            <person name="Ruan X.D."/>
            <person name="Zhao L."/>
            <person name="Wei J.T."/>
            <person name="Ye R.Z."/>
            <person name="Que T.C."/>
            <person name="Du C.H."/>
            <person name="Zhou Y.H."/>
            <person name="Cheng J.X."/>
            <person name="Dai P.F."/>
            <person name="Guo W.B."/>
            <person name="Han X.H."/>
            <person name="Huang E.J."/>
            <person name="Li L.F."/>
            <person name="Wei W."/>
            <person name="Gao Y.C."/>
            <person name="Liu J.Z."/>
            <person name="Shao H.Z."/>
            <person name="Wang X."/>
            <person name="Wang C.C."/>
            <person name="Yang T.C."/>
            <person name="Huo Q.B."/>
            <person name="Li W."/>
            <person name="Chen H.Y."/>
            <person name="Chen S.E."/>
            <person name="Zhou L.G."/>
            <person name="Ni X.B."/>
            <person name="Tian J.H."/>
            <person name="Sheng Y."/>
            <person name="Liu T."/>
            <person name="Pan Y.S."/>
            <person name="Xia L.Y."/>
            <person name="Li J."/>
            <person name="Zhao F."/>
            <person name="Cao W.C."/>
        </authorList>
    </citation>
    <scope>NUCLEOTIDE SEQUENCE</scope>
    <source>
        <strain evidence="4">Rmic-2018</strain>
    </source>
</reference>
<feature type="region of interest" description="Disordered" evidence="1">
    <location>
        <begin position="106"/>
        <end position="196"/>
    </location>
</feature>
<feature type="compositionally biased region" description="Basic and acidic residues" evidence="1">
    <location>
        <begin position="266"/>
        <end position="279"/>
    </location>
</feature>
<keyword evidence="5" id="KW-1185">Reference proteome</keyword>
<keyword evidence="2" id="KW-0812">Transmembrane</keyword>
<gene>
    <name evidence="4" type="ORF">HPB51_004863</name>
</gene>
<feature type="region of interest" description="Disordered" evidence="1">
    <location>
        <begin position="264"/>
        <end position="284"/>
    </location>
</feature>
<feature type="transmembrane region" description="Helical" evidence="2">
    <location>
        <begin position="202"/>
        <end position="225"/>
    </location>
</feature>
<name>A0A9J6E685_RHIMP</name>
<dbReference type="Proteomes" id="UP000821866">
    <property type="component" value="Chromosome 3"/>
</dbReference>
<evidence type="ECO:0000313" key="5">
    <source>
        <dbReference type="Proteomes" id="UP000821866"/>
    </source>
</evidence>
<feature type="compositionally biased region" description="Basic and acidic residues" evidence="1">
    <location>
        <begin position="140"/>
        <end position="151"/>
    </location>
</feature>
<organism evidence="4 5">
    <name type="scientific">Rhipicephalus microplus</name>
    <name type="common">Cattle tick</name>
    <name type="synonym">Boophilus microplus</name>
    <dbReference type="NCBI Taxonomy" id="6941"/>
    <lineage>
        <taxon>Eukaryota</taxon>
        <taxon>Metazoa</taxon>
        <taxon>Ecdysozoa</taxon>
        <taxon>Arthropoda</taxon>
        <taxon>Chelicerata</taxon>
        <taxon>Arachnida</taxon>
        <taxon>Acari</taxon>
        <taxon>Parasitiformes</taxon>
        <taxon>Ixodida</taxon>
        <taxon>Ixodoidea</taxon>
        <taxon>Ixodidae</taxon>
        <taxon>Rhipicephalinae</taxon>
        <taxon>Rhipicephalus</taxon>
        <taxon>Boophilus</taxon>
    </lineage>
</organism>
<evidence type="ECO:0000313" key="4">
    <source>
        <dbReference type="EMBL" id="KAH8029828.1"/>
    </source>
</evidence>
<keyword evidence="2" id="KW-1133">Transmembrane helix</keyword>
<evidence type="ECO:0000256" key="2">
    <source>
        <dbReference type="SAM" id="Phobius"/>
    </source>
</evidence>
<feature type="chain" id="PRO_5039906819" evidence="3">
    <location>
        <begin position="20"/>
        <end position="413"/>
    </location>
</feature>
<feature type="compositionally biased region" description="Polar residues" evidence="1">
    <location>
        <begin position="111"/>
        <end position="136"/>
    </location>
</feature>
<keyword evidence="2" id="KW-0472">Membrane</keyword>
<dbReference type="AlphaFoldDB" id="A0A9J6E685"/>
<feature type="region of interest" description="Disordered" evidence="1">
    <location>
        <begin position="329"/>
        <end position="374"/>
    </location>
</feature>